<evidence type="ECO:0000256" key="1">
    <source>
        <dbReference type="SAM" id="MobiDB-lite"/>
    </source>
</evidence>
<dbReference type="EMBL" id="CAJNOC010002931">
    <property type="protein sequence ID" value="CAF0958686.1"/>
    <property type="molecule type" value="Genomic_DNA"/>
</dbReference>
<proteinExistence type="predicted"/>
<dbReference type="OrthoDB" id="10357299at2759"/>
<sequence length="209" mass="23934">MKKTKAKNKLTKNKKSSGLEQLPLLKVEAAKFAKRIEKKIEQKKKEIKKGISQPPQQIKSLDDFSVEKKRPAFTTSTRKRANSVASINVSGLYQLDKRQRFEIFKRRLKTKPKAKSTEEAIQLINNTLVEVEDQYAPKNDSKFYAINSKKYGRMYPIPEDRIKFNLDTGITEMLAVGIIIYIYSNGSFEIWTVSRGNFMPKKILAIAGA</sequence>
<feature type="region of interest" description="Disordered" evidence="1">
    <location>
        <begin position="43"/>
        <end position="64"/>
    </location>
</feature>
<evidence type="ECO:0000313" key="2">
    <source>
        <dbReference type="EMBL" id="CAF0958686.1"/>
    </source>
</evidence>
<name>A0A814DV46_9BILA</name>
<accession>A0A814DV46</accession>
<dbReference type="Proteomes" id="UP000663879">
    <property type="component" value="Unassembled WGS sequence"/>
</dbReference>
<organism evidence="2 3">
    <name type="scientific">Brachionus calyciflorus</name>
    <dbReference type="NCBI Taxonomy" id="104777"/>
    <lineage>
        <taxon>Eukaryota</taxon>
        <taxon>Metazoa</taxon>
        <taxon>Spiralia</taxon>
        <taxon>Gnathifera</taxon>
        <taxon>Rotifera</taxon>
        <taxon>Eurotatoria</taxon>
        <taxon>Monogononta</taxon>
        <taxon>Pseudotrocha</taxon>
        <taxon>Ploima</taxon>
        <taxon>Brachionidae</taxon>
        <taxon>Brachionus</taxon>
    </lineage>
</organism>
<protein>
    <submittedName>
        <fullName evidence="2">Uncharacterized protein</fullName>
    </submittedName>
</protein>
<keyword evidence="3" id="KW-1185">Reference proteome</keyword>
<comment type="caution">
    <text evidence="2">The sequence shown here is derived from an EMBL/GenBank/DDBJ whole genome shotgun (WGS) entry which is preliminary data.</text>
</comment>
<reference evidence="2" key="1">
    <citation type="submission" date="2021-02" db="EMBL/GenBank/DDBJ databases">
        <authorList>
            <person name="Nowell W R."/>
        </authorList>
    </citation>
    <scope>NUCLEOTIDE SEQUENCE</scope>
    <source>
        <strain evidence="2">Ploen Becks lab</strain>
    </source>
</reference>
<evidence type="ECO:0000313" key="3">
    <source>
        <dbReference type="Proteomes" id="UP000663879"/>
    </source>
</evidence>
<dbReference type="AlphaFoldDB" id="A0A814DV46"/>
<gene>
    <name evidence="2" type="ORF">OXX778_LOCUS14329</name>
</gene>